<dbReference type="GeneID" id="43591340"/>
<dbReference type="RefSeq" id="XP_031858526.2">
    <property type="nucleotide sequence ID" value="XM_032007172.2"/>
</dbReference>
<evidence type="ECO:0000256" key="2">
    <source>
        <dbReference type="SAM" id="Phobius"/>
    </source>
</evidence>
<reference evidence="3" key="2">
    <citation type="submission" date="2024-01" db="EMBL/GenBank/DDBJ databases">
        <title>Comparative genomics of Cryptococcus and Kwoniella reveals pathogenesis evolution and contrasting modes of karyotype evolution via chromosome fusion or intercentromeric recombination.</title>
        <authorList>
            <person name="Coelho M.A."/>
            <person name="David-Palma M."/>
            <person name="Shea T."/>
            <person name="Bowers K."/>
            <person name="McGinley-Smith S."/>
            <person name="Mohammad A.W."/>
            <person name="Gnirke A."/>
            <person name="Yurkov A.M."/>
            <person name="Nowrousian M."/>
            <person name="Sun S."/>
            <person name="Cuomo C.A."/>
            <person name="Heitman J."/>
        </authorList>
    </citation>
    <scope>NUCLEOTIDE SEQUENCE</scope>
    <source>
        <strain evidence="3">CBS 12478</strain>
    </source>
</reference>
<accession>A0AAJ8LKN4</accession>
<feature type="compositionally biased region" description="Basic and acidic residues" evidence="1">
    <location>
        <begin position="266"/>
        <end position="275"/>
    </location>
</feature>
<feature type="transmembrane region" description="Helical" evidence="2">
    <location>
        <begin position="62"/>
        <end position="80"/>
    </location>
</feature>
<protein>
    <submittedName>
        <fullName evidence="3">Uncharacterized protein</fullName>
    </submittedName>
</protein>
<keyword evidence="4" id="KW-1185">Reference proteome</keyword>
<dbReference type="AlphaFoldDB" id="A0AAJ8LKN4"/>
<keyword evidence="2" id="KW-1133">Transmembrane helix</keyword>
<sequence length="275" mass="30933">MIRASGPSAEEHCSIPSNSFLTVSCSAPQLAIPTTNLTTLNMMNSTITHHVLTHTSTSPFPVVPFLFLTIGLITLFIVLTHPERQDIPKLSRPPTVRPDGSIDLSDWVCDEIAKDINYLNLEVERRMEPLREALEKDREELRVDLERVERASRDIDSHHARIRSYQVELYGERRANQELRTLVTWYKSALDQWDCTGTGPQPEEIIFEPRFNPFHSPSTRTRTITRPVSTSSSSRSSSSSSSGSGSHQHRAIKFDVPIPMSLVAESPKDAKVSRS</sequence>
<dbReference type="Proteomes" id="UP000322225">
    <property type="component" value="Chromosome 5"/>
</dbReference>
<feature type="region of interest" description="Disordered" evidence="1">
    <location>
        <begin position="208"/>
        <end position="275"/>
    </location>
</feature>
<organism evidence="3 4">
    <name type="scientific">Kwoniella shandongensis</name>
    <dbReference type="NCBI Taxonomy" id="1734106"/>
    <lineage>
        <taxon>Eukaryota</taxon>
        <taxon>Fungi</taxon>
        <taxon>Dikarya</taxon>
        <taxon>Basidiomycota</taxon>
        <taxon>Agaricomycotina</taxon>
        <taxon>Tremellomycetes</taxon>
        <taxon>Tremellales</taxon>
        <taxon>Cryptococcaceae</taxon>
        <taxon>Kwoniella</taxon>
    </lineage>
</organism>
<evidence type="ECO:0000313" key="4">
    <source>
        <dbReference type="Proteomes" id="UP000322225"/>
    </source>
</evidence>
<dbReference type="EMBL" id="CP144055">
    <property type="protein sequence ID" value="WWD18824.1"/>
    <property type="molecule type" value="Genomic_DNA"/>
</dbReference>
<feature type="compositionally biased region" description="Low complexity" evidence="1">
    <location>
        <begin position="216"/>
        <end position="246"/>
    </location>
</feature>
<gene>
    <name evidence="3" type="ORF">CI109_103279</name>
</gene>
<dbReference type="KEGG" id="ksn:43591340"/>
<keyword evidence="2" id="KW-0472">Membrane</keyword>
<keyword evidence="2" id="KW-0812">Transmembrane</keyword>
<proteinExistence type="predicted"/>
<name>A0AAJ8LKN4_9TREE</name>
<dbReference type="PROSITE" id="PS51257">
    <property type="entry name" value="PROKAR_LIPOPROTEIN"/>
    <property type="match status" value="1"/>
</dbReference>
<evidence type="ECO:0000313" key="3">
    <source>
        <dbReference type="EMBL" id="WWD18824.1"/>
    </source>
</evidence>
<reference evidence="3" key="1">
    <citation type="submission" date="2017-08" db="EMBL/GenBank/DDBJ databases">
        <authorList>
            <person name="Cuomo C."/>
            <person name="Billmyre B."/>
            <person name="Heitman J."/>
        </authorList>
    </citation>
    <scope>NUCLEOTIDE SEQUENCE</scope>
    <source>
        <strain evidence="3">CBS 12478</strain>
    </source>
</reference>
<evidence type="ECO:0000256" key="1">
    <source>
        <dbReference type="SAM" id="MobiDB-lite"/>
    </source>
</evidence>